<dbReference type="Proteomes" id="UP000036000">
    <property type="component" value="Chromosome"/>
</dbReference>
<keyword evidence="5" id="KW-0732">Signal</keyword>
<feature type="chain" id="PRO_5042034539" evidence="5">
    <location>
        <begin position="23"/>
        <end position="331"/>
    </location>
</feature>
<feature type="domain" description="Peptidase M10 metallopeptidase" evidence="6">
    <location>
        <begin position="128"/>
        <end position="179"/>
    </location>
</feature>
<dbReference type="GO" id="GO:0004222">
    <property type="term" value="F:metalloendopeptidase activity"/>
    <property type="evidence" value="ECO:0007669"/>
    <property type="project" value="InterPro"/>
</dbReference>
<dbReference type="GO" id="GO:0031012">
    <property type="term" value="C:extracellular matrix"/>
    <property type="evidence" value="ECO:0007669"/>
    <property type="project" value="InterPro"/>
</dbReference>
<evidence type="ECO:0000256" key="5">
    <source>
        <dbReference type="SAM" id="SignalP"/>
    </source>
</evidence>
<gene>
    <name evidence="7" type="ORF">ABN16_05520</name>
</gene>
<dbReference type="AlphaFoldDB" id="A0AAC8UW45"/>
<dbReference type="GO" id="GO:0008270">
    <property type="term" value="F:zinc ion binding"/>
    <property type="evidence" value="ECO:0007669"/>
    <property type="project" value="InterPro"/>
</dbReference>
<reference evidence="7 8" key="1">
    <citation type="submission" date="2015-07" db="EMBL/GenBank/DDBJ databases">
        <title>Lactobacillus korensis/26-25/ whole genome sequencing.</title>
        <authorList>
            <person name="Kim M.K."/>
            <person name="Im W.-T."/>
            <person name="Srinivasan S."/>
            <person name="Lee J.-J."/>
        </authorList>
    </citation>
    <scope>NUCLEOTIDE SEQUENCE [LARGE SCALE GENOMIC DNA]</scope>
    <source>
        <strain evidence="7 8">26-25</strain>
    </source>
</reference>
<organism evidence="7 8">
    <name type="scientific">Levilactobacillus koreensis</name>
    <dbReference type="NCBI Taxonomy" id="637971"/>
    <lineage>
        <taxon>Bacteria</taxon>
        <taxon>Bacillati</taxon>
        <taxon>Bacillota</taxon>
        <taxon>Bacilli</taxon>
        <taxon>Lactobacillales</taxon>
        <taxon>Lactobacillaceae</taxon>
        <taxon>Levilactobacillus</taxon>
    </lineage>
</organism>
<protein>
    <submittedName>
        <fullName evidence="7">Zn-dependent protease</fullName>
    </submittedName>
</protein>
<evidence type="ECO:0000256" key="2">
    <source>
        <dbReference type="ARBA" id="ARBA00022723"/>
    </source>
</evidence>
<evidence type="ECO:0000256" key="3">
    <source>
        <dbReference type="ARBA" id="ARBA00022801"/>
    </source>
</evidence>
<name>A0AAC8UW45_9LACO</name>
<proteinExistence type="predicted"/>
<dbReference type="RefSeq" id="WP_048733643.1">
    <property type="nucleotide sequence ID" value="NZ_CP012033.1"/>
</dbReference>
<dbReference type="Pfam" id="PF00413">
    <property type="entry name" value="Peptidase_M10"/>
    <property type="match status" value="1"/>
</dbReference>
<dbReference type="KEGG" id="lko:ABN16_05520"/>
<dbReference type="InterPro" id="IPR001818">
    <property type="entry name" value="Pept_M10_metallopeptidase"/>
</dbReference>
<accession>A0AAC8UW45</accession>
<feature type="signal peptide" evidence="5">
    <location>
        <begin position="1"/>
        <end position="22"/>
    </location>
</feature>
<keyword evidence="4" id="KW-0862">Zinc</keyword>
<dbReference type="SUPFAM" id="SSF55486">
    <property type="entry name" value="Metalloproteases ('zincins'), catalytic domain"/>
    <property type="match status" value="1"/>
</dbReference>
<keyword evidence="2" id="KW-0479">Metal-binding</keyword>
<dbReference type="EMBL" id="CP012033">
    <property type="protein sequence ID" value="AKP64504.1"/>
    <property type="molecule type" value="Genomic_DNA"/>
</dbReference>
<sequence length="331" mass="36182">MRKSIIWLTIGLLLGGSIPASAATKATTPATKYRYATNRAPYYLKSTSTYYRSVWASARKAWTKSKAFTWTQKKSAQTKSYTTTVSKTTGIWASATGIAYVGKTFDPSGAQTGAGMYLNRAILNKYKYTKQQRVNVATHEMGHALGLNHNATGSVSVMNPTNRRHNIAACDIRGVKAIYKMPLTAKLTTMTAAAKPEMVVDHNTDYNGQNGLTALKKVAPVIVEGEVIKSVSHHKAPKNYYTTQTLTVDHAFKGKIGKTITFTQAGTTHMAVADSEILHTGEEVLVMLAKDPAGNYYAINDGQGLFIETDHAAHLFEHVSDHAMYQESTLH</sequence>
<evidence type="ECO:0000256" key="1">
    <source>
        <dbReference type="ARBA" id="ARBA00022670"/>
    </source>
</evidence>
<dbReference type="Gene3D" id="3.40.390.10">
    <property type="entry name" value="Collagenase (Catalytic Domain)"/>
    <property type="match status" value="1"/>
</dbReference>
<evidence type="ECO:0000313" key="7">
    <source>
        <dbReference type="EMBL" id="AKP64504.1"/>
    </source>
</evidence>
<keyword evidence="1 7" id="KW-0645">Protease</keyword>
<evidence type="ECO:0000313" key="8">
    <source>
        <dbReference type="Proteomes" id="UP000036000"/>
    </source>
</evidence>
<keyword evidence="8" id="KW-1185">Reference proteome</keyword>
<dbReference type="GO" id="GO:0006508">
    <property type="term" value="P:proteolysis"/>
    <property type="evidence" value="ECO:0007669"/>
    <property type="project" value="UniProtKB-KW"/>
</dbReference>
<evidence type="ECO:0000259" key="6">
    <source>
        <dbReference type="Pfam" id="PF00413"/>
    </source>
</evidence>
<evidence type="ECO:0000256" key="4">
    <source>
        <dbReference type="ARBA" id="ARBA00022833"/>
    </source>
</evidence>
<keyword evidence="3" id="KW-0378">Hydrolase</keyword>
<dbReference type="InterPro" id="IPR024079">
    <property type="entry name" value="MetalloPept_cat_dom_sf"/>
</dbReference>